<evidence type="ECO:0000256" key="4">
    <source>
        <dbReference type="ARBA" id="ARBA00022840"/>
    </source>
</evidence>
<dbReference type="EMBL" id="OB664336">
    <property type="protein sequence ID" value="CAD7232175.1"/>
    <property type="molecule type" value="Genomic_DNA"/>
</dbReference>
<dbReference type="GO" id="GO:0003677">
    <property type="term" value="F:DNA binding"/>
    <property type="evidence" value="ECO:0007669"/>
    <property type="project" value="UniProtKB-KW"/>
</dbReference>
<dbReference type="GO" id="GO:0005524">
    <property type="term" value="F:ATP binding"/>
    <property type="evidence" value="ECO:0007669"/>
    <property type="project" value="UniProtKB-KW"/>
</dbReference>
<feature type="compositionally biased region" description="Basic and acidic residues" evidence="5">
    <location>
        <begin position="1"/>
        <end position="21"/>
    </location>
</feature>
<gene>
    <name evidence="6" type="ORF">CTOB1V02_LOCUS10016</name>
</gene>
<feature type="compositionally biased region" description="Low complexity" evidence="5">
    <location>
        <begin position="129"/>
        <end position="141"/>
    </location>
</feature>
<dbReference type="PROSITE" id="PS51204">
    <property type="entry name" value="HSA"/>
    <property type="match status" value="1"/>
</dbReference>
<reference evidence="6" key="1">
    <citation type="submission" date="2020-11" db="EMBL/GenBank/DDBJ databases">
        <authorList>
            <person name="Tran Van P."/>
        </authorList>
    </citation>
    <scope>NUCLEOTIDE SEQUENCE</scope>
</reference>
<dbReference type="AlphaFoldDB" id="A0A7R8WJM3"/>
<keyword evidence="3" id="KW-0347">Helicase</keyword>
<evidence type="ECO:0000256" key="3">
    <source>
        <dbReference type="ARBA" id="ARBA00022806"/>
    </source>
</evidence>
<evidence type="ECO:0000256" key="1">
    <source>
        <dbReference type="ARBA" id="ARBA00004123"/>
    </source>
</evidence>
<accession>A0A7R8WJM3</accession>
<dbReference type="GO" id="GO:0042393">
    <property type="term" value="F:histone binding"/>
    <property type="evidence" value="ECO:0007669"/>
    <property type="project" value="TreeGrafter"/>
</dbReference>
<proteinExistence type="predicted"/>
<dbReference type="GO" id="GO:0000812">
    <property type="term" value="C:Swr1 complex"/>
    <property type="evidence" value="ECO:0007669"/>
    <property type="project" value="TreeGrafter"/>
</dbReference>
<dbReference type="GO" id="GO:0006338">
    <property type="term" value="P:chromatin remodeling"/>
    <property type="evidence" value="ECO:0007669"/>
    <property type="project" value="TreeGrafter"/>
</dbReference>
<dbReference type="SMART" id="SM00573">
    <property type="entry name" value="HSA"/>
    <property type="match status" value="1"/>
</dbReference>
<dbReference type="InterPro" id="IPR050520">
    <property type="entry name" value="INO80/SWR1_helicase"/>
</dbReference>
<name>A0A7R8WJM3_9CRUS</name>
<feature type="region of interest" description="Disordered" evidence="5">
    <location>
        <begin position="107"/>
        <end position="198"/>
    </location>
</feature>
<feature type="region of interest" description="Disordered" evidence="5">
    <location>
        <begin position="384"/>
        <end position="425"/>
    </location>
</feature>
<dbReference type="GO" id="GO:0016887">
    <property type="term" value="F:ATP hydrolysis activity"/>
    <property type="evidence" value="ECO:0007669"/>
    <property type="project" value="TreeGrafter"/>
</dbReference>
<sequence>MGALISKKEAPNCVETPEHIESAASFKKPDEEGEDKLSASLLDRIRLIQSRIRDDFDQSLEEGWYLKGGRDYGSYQRGRYDQFKAYAQQHPVEKLYLRAREKLAAKAEVRPPFPPTTASAPQIQPPSSAPHSPASSSLAAPVDAYSSPVPSPPSPVPIRRSSSLPSTPDELEDGIPAGTPILARRIFPPVPDDEEEDDDEIVFATPGPSALLNVTTISSRIPEFDSAESQERIIELAKQESRAQDRLNELLSRDQWVGPRLSKLPEWTRPKVHQDFVLEEMQWMWNDFNQEKRIKRNSCKRLAKAVFRHFTERRAREERAKQEDEREKRRIAAFIAREIRAFWSDARKLVELRTKMLVEHSKKRAMDRHLTRVVETTEKYSSWLTEGLAAPLPPQEPPGDRTPRRQSGRKQETTTPAEEEGREWT</sequence>
<evidence type="ECO:0000256" key="2">
    <source>
        <dbReference type="ARBA" id="ARBA00022741"/>
    </source>
</evidence>
<dbReference type="PANTHER" id="PTHR45685">
    <property type="entry name" value="HELICASE SRCAP-RELATED"/>
    <property type="match status" value="1"/>
</dbReference>
<feature type="non-terminal residue" evidence="6">
    <location>
        <position position="425"/>
    </location>
</feature>
<dbReference type="InterPro" id="IPR014012">
    <property type="entry name" value="HSA_dom"/>
</dbReference>
<protein>
    <submittedName>
        <fullName evidence="6">Uncharacterized protein</fullName>
    </submittedName>
</protein>
<feature type="compositionally biased region" description="Low complexity" evidence="5">
    <location>
        <begin position="157"/>
        <end position="166"/>
    </location>
</feature>
<dbReference type="GO" id="GO:0004386">
    <property type="term" value="F:helicase activity"/>
    <property type="evidence" value="ECO:0007669"/>
    <property type="project" value="UniProtKB-KW"/>
</dbReference>
<dbReference type="Pfam" id="PF07529">
    <property type="entry name" value="HSA"/>
    <property type="match status" value="1"/>
</dbReference>
<keyword evidence="2" id="KW-0547">Nucleotide-binding</keyword>
<keyword evidence="3" id="KW-0378">Hydrolase</keyword>
<keyword evidence="4" id="KW-0067">ATP-binding</keyword>
<dbReference type="OrthoDB" id="372624at2759"/>
<organism evidence="6">
    <name type="scientific">Cyprideis torosa</name>
    <dbReference type="NCBI Taxonomy" id="163714"/>
    <lineage>
        <taxon>Eukaryota</taxon>
        <taxon>Metazoa</taxon>
        <taxon>Ecdysozoa</taxon>
        <taxon>Arthropoda</taxon>
        <taxon>Crustacea</taxon>
        <taxon>Oligostraca</taxon>
        <taxon>Ostracoda</taxon>
        <taxon>Podocopa</taxon>
        <taxon>Podocopida</taxon>
        <taxon>Cytherocopina</taxon>
        <taxon>Cytheroidea</taxon>
        <taxon>Cytherideidae</taxon>
        <taxon>Cyprideis</taxon>
    </lineage>
</organism>
<evidence type="ECO:0000256" key="5">
    <source>
        <dbReference type="SAM" id="MobiDB-lite"/>
    </source>
</evidence>
<feature type="region of interest" description="Disordered" evidence="5">
    <location>
        <begin position="1"/>
        <end position="33"/>
    </location>
</feature>
<comment type="subcellular location">
    <subcellularLocation>
        <location evidence="1">Nucleus</location>
    </subcellularLocation>
</comment>
<evidence type="ECO:0000313" key="6">
    <source>
        <dbReference type="EMBL" id="CAD7232175.1"/>
    </source>
</evidence>
<dbReference type="PANTHER" id="PTHR45685:SF1">
    <property type="entry name" value="HELICASE SRCAP"/>
    <property type="match status" value="1"/>
</dbReference>